<keyword evidence="3" id="KW-1185">Reference proteome</keyword>
<proteinExistence type="predicted"/>
<feature type="region of interest" description="Disordered" evidence="1">
    <location>
        <begin position="68"/>
        <end position="101"/>
    </location>
</feature>
<dbReference type="AlphaFoldDB" id="A0A5B7HGV5"/>
<sequence length="109" mass="12205">MHLETLRTPKHEIITKGSELCDIILEHDFDTDRSFKVWQMVKQAISVYQVLLKEKKKQKNHLLPARCQEAKGGGKGRSGTSVEEVVAAAEDEGEEEVDDVEAVEVADDV</sequence>
<evidence type="ECO:0000313" key="2">
    <source>
        <dbReference type="EMBL" id="MPC71630.1"/>
    </source>
</evidence>
<feature type="compositionally biased region" description="Acidic residues" evidence="1">
    <location>
        <begin position="89"/>
        <end position="101"/>
    </location>
</feature>
<evidence type="ECO:0000313" key="3">
    <source>
        <dbReference type="Proteomes" id="UP000324222"/>
    </source>
</evidence>
<organism evidence="2 3">
    <name type="scientific">Portunus trituberculatus</name>
    <name type="common">Swimming crab</name>
    <name type="synonym">Neptunus trituberculatus</name>
    <dbReference type="NCBI Taxonomy" id="210409"/>
    <lineage>
        <taxon>Eukaryota</taxon>
        <taxon>Metazoa</taxon>
        <taxon>Ecdysozoa</taxon>
        <taxon>Arthropoda</taxon>
        <taxon>Crustacea</taxon>
        <taxon>Multicrustacea</taxon>
        <taxon>Malacostraca</taxon>
        <taxon>Eumalacostraca</taxon>
        <taxon>Eucarida</taxon>
        <taxon>Decapoda</taxon>
        <taxon>Pleocyemata</taxon>
        <taxon>Brachyura</taxon>
        <taxon>Eubrachyura</taxon>
        <taxon>Portunoidea</taxon>
        <taxon>Portunidae</taxon>
        <taxon>Portuninae</taxon>
        <taxon>Portunus</taxon>
    </lineage>
</organism>
<reference evidence="2 3" key="1">
    <citation type="submission" date="2019-05" db="EMBL/GenBank/DDBJ databases">
        <title>Another draft genome of Portunus trituberculatus and its Hox gene families provides insights of decapod evolution.</title>
        <authorList>
            <person name="Jeong J.-H."/>
            <person name="Song I."/>
            <person name="Kim S."/>
            <person name="Choi T."/>
            <person name="Kim D."/>
            <person name="Ryu S."/>
            <person name="Kim W."/>
        </authorList>
    </citation>
    <scope>NUCLEOTIDE SEQUENCE [LARGE SCALE GENOMIC DNA]</scope>
    <source>
        <tissue evidence="2">Muscle</tissue>
    </source>
</reference>
<dbReference type="Proteomes" id="UP000324222">
    <property type="component" value="Unassembled WGS sequence"/>
</dbReference>
<gene>
    <name evidence="2" type="ORF">E2C01_065914</name>
</gene>
<dbReference type="EMBL" id="VSRR010033241">
    <property type="protein sequence ID" value="MPC71630.1"/>
    <property type="molecule type" value="Genomic_DNA"/>
</dbReference>
<comment type="caution">
    <text evidence="2">The sequence shown here is derived from an EMBL/GenBank/DDBJ whole genome shotgun (WGS) entry which is preliminary data.</text>
</comment>
<protein>
    <submittedName>
        <fullName evidence="2">Uncharacterized protein</fullName>
    </submittedName>
</protein>
<accession>A0A5B7HGV5</accession>
<name>A0A5B7HGV5_PORTR</name>
<evidence type="ECO:0000256" key="1">
    <source>
        <dbReference type="SAM" id="MobiDB-lite"/>
    </source>
</evidence>